<dbReference type="Pfam" id="PF07690">
    <property type="entry name" value="MFS_1"/>
    <property type="match status" value="1"/>
</dbReference>
<feature type="transmembrane region" description="Helical" evidence="8">
    <location>
        <begin position="451"/>
        <end position="470"/>
    </location>
</feature>
<dbReference type="InterPro" id="IPR011701">
    <property type="entry name" value="MFS"/>
</dbReference>
<feature type="region of interest" description="Disordered" evidence="7">
    <location>
        <begin position="1"/>
        <end position="32"/>
    </location>
</feature>
<dbReference type="GO" id="GO:0016020">
    <property type="term" value="C:membrane"/>
    <property type="evidence" value="ECO:0007669"/>
    <property type="project" value="UniProtKB-SubCell"/>
</dbReference>
<dbReference type="InterPro" id="IPR036259">
    <property type="entry name" value="MFS_trans_sf"/>
</dbReference>
<gene>
    <name evidence="10" type="ORF">B0T10DRAFT_412219</name>
</gene>
<dbReference type="AlphaFoldDB" id="A0A9P8VWR7"/>
<evidence type="ECO:0000256" key="8">
    <source>
        <dbReference type="SAM" id="Phobius"/>
    </source>
</evidence>
<dbReference type="PANTHER" id="PTHR43791:SF91">
    <property type="entry name" value="MAJOR FACILITATOR SUPERFAMILY (MFS) PROFILE DOMAIN-CONTAINING PROTEIN-RELATED"/>
    <property type="match status" value="1"/>
</dbReference>
<reference evidence="10 11" key="1">
    <citation type="journal article" date="2021" name="Nat. Commun.">
        <title>Genetic determinants of endophytism in the Arabidopsis root mycobiome.</title>
        <authorList>
            <person name="Mesny F."/>
            <person name="Miyauchi S."/>
            <person name="Thiergart T."/>
            <person name="Pickel B."/>
            <person name="Atanasova L."/>
            <person name="Karlsson M."/>
            <person name="Huettel B."/>
            <person name="Barry K.W."/>
            <person name="Haridas S."/>
            <person name="Chen C."/>
            <person name="Bauer D."/>
            <person name="Andreopoulos W."/>
            <person name="Pangilinan J."/>
            <person name="LaButti K."/>
            <person name="Riley R."/>
            <person name="Lipzen A."/>
            <person name="Clum A."/>
            <person name="Drula E."/>
            <person name="Henrissat B."/>
            <person name="Kohler A."/>
            <person name="Grigoriev I.V."/>
            <person name="Martin F.M."/>
            <person name="Hacquard S."/>
        </authorList>
    </citation>
    <scope>NUCLEOTIDE SEQUENCE [LARGE SCALE GENOMIC DNA]</scope>
    <source>
        <strain evidence="10 11">MPI-CAGE-CH-0241</strain>
    </source>
</reference>
<dbReference type="OrthoDB" id="2962993at2759"/>
<evidence type="ECO:0000256" key="1">
    <source>
        <dbReference type="ARBA" id="ARBA00004141"/>
    </source>
</evidence>
<evidence type="ECO:0000256" key="6">
    <source>
        <dbReference type="ARBA" id="ARBA00023180"/>
    </source>
</evidence>
<feature type="transmembrane region" description="Helical" evidence="8">
    <location>
        <begin position="129"/>
        <end position="148"/>
    </location>
</feature>
<dbReference type="PROSITE" id="PS50850">
    <property type="entry name" value="MFS"/>
    <property type="match status" value="1"/>
</dbReference>
<evidence type="ECO:0000313" key="11">
    <source>
        <dbReference type="Proteomes" id="UP000777438"/>
    </source>
</evidence>
<dbReference type="PANTHER" id="PTHR43791">
    <property type="entry name" value="PERMEASE-RELATED"/>
    <property type="match status" value="1"/>
</dbReference>
<feature type="transmembrane region" description="Helical" evidence="8">
    <location>
        <begin position="191"/>
        <end position="211"/>
    </location>
</feature>
<dbReference type="Gene3D" id="1.20.1250.20">
    <property type="entry name" value="MFS general substrate transporter like domains"/>
    <property type="match status" value="2"/>
</dbReference>
<protein>
    <submittedName>
        <fullName evidence="10">Major facilitator superfamily domain-containing protein</fullName>
    </submittedName>
</protein>
<evidence type="ECO:0000259" key="9">
    <source>
        <dbReference type="PROSITE" id="PS50850"/>
    </source>
</evidence>
<feature type="transmembrane region" description="Helical" evidence="8">
    <location>
        <begin position="330"/>
        <end position="348"/>
    </location>
</feature>
<organism evidence="10 11">
    <name type="scientific">Thelonectria olida</name>
    <dbReference type="NCBI Taxonomy" id="1576542"/>
    <lineage>
        <taxon>Eukaryota</taxon>
        <taxon>Fungi</taxon>
        <taxon>Dikarya</taxon>
        <taxon>Ascomycota</taxon>
        <taxon>Pezizomycotina</taxon>
        <taxon>Sordariomycetes</taxon>
        <taxon>Hypocreomycetidae</taxon>
        <taxon>Hypocreales</taxon>
        <taxon>Nectriaceae</taxon>
        <taxon>Thelonectria</taxon>
    </lineage>
</organism>
<evidence type="ECO:0000256" key="4">
    <source>
        <dbReference type="ARBA" id="ARBA00022989"/>
    </source>
</evidence>
<feature type="transmembrane region" description="Helical" evidence="8">
    <location>
        <begin position="384"/>
        <end position="407"/>
    </location>
</feature>
<dbReference type="GO" id="GO:0022857">
    <property type="term" value="F:transmembrane transporter activity"/>
    <property type="evidence" value="ECO:0007669"/>
    <property type="project" value="InterPro"/>
</dbReference>
<evidence type="ECO:0000256" key="5">
    <source>
        <dbReference type="ARBA" id="ARBA00023136"/>
    </source>
</evidence>
<feature type="transmembrane region" description="Helical" evidence="8">
    <location>
        <begin position="160"/>
        <end position="179"/>
    </location>
</feature>
<feature type="compositionally biased region" description="Basic and acidic residues" evidence="7">
    <location>
        <begin position="10"/>
        <end position="32"/>
    </location>
</feature>
<keyword evidence="11" id="KW-1185">Reference proteome</keyword>
<dbReference type="FunFam" id="1.20.1250.20:FF:000057">
    <property type="entry name" value="MFS general substrate transporter"/>
    <property type="match status" value="1"/>
</dbReference>
<accession>A0A9P8VWR7</accession>
<feature type="transmembrane region" description="Helical" evidence="8">
    <location>
        <begin position="295"/>
        <end position="318"/>
    </location>
</feature>
<evidence type="ECO:0000256" key="3">
    <source>
        <dbReference type="ARBA" id="ARBA00022692"/>
    </source>
</evidence>
<dbReference type="Proteomes" id="UP000777438">
    <property type="component" value="Unassembled WGS sequence"/>
</dbReference>
<feature type="transmembrane region" description="Helical" evidence="8">
    <location>
        <begin position="99"/>
        <end position="117"/>
    </location>
</feature>
<evidence type="ECO:0000256" key="2">
    <source>
        <dbReference type="ARBA" id="ARBA00022448"/>
    </source>
</evidence>
<dbReference type="InterPro" id="IPR020846">
    <property type="entry name" value="MFS_dom"/>
</dbReference>
<keyword evidence="6" id="KW-0325">Glycoprotein</keyword>
<dbReference type="FunFam" id="1.20.1250.20:FF:000013">
    <property type="entry name" value="MFS general substrate transporter"/>
    <property type="match status" value="1"/>
</dbReference>
<comment type="caution">
    <text evidence="10">The sequence shown here is derived from an EMBL/GenBank/DDBJ whole genome shotgun (WGS) entry which is preliminary data.</text>
</comment>
<comment type="subcellular location">
    <subcellularLocation>
        <location evidence="1">Membrane</location>
        <topology evidence="1">Multi-pass membrane protein</topology>
    </subcellularLocation>
</comment>
<feature type="transmembrane region" description="Helical" evidence="8">
    <location>
        <begin position="419"/>
        <end position="439"/>
    </location>
</feature>
<proteinExistence type="predicted"/>
<feature type="transmembrane region" description="Helical" evidence="8">
    <location>
        <begin position="223"/>
        <end position="245"/>
    </location>
</feature>
<keyword evidence="4 8" id="KW-1133">Transmembrane helix</keyword>
<keyword evidence="3 8" id="KW-0812">Transmembrane</keyword>
<dbReference type="EMBL" id="JAGPYM010000026">
    <property type="protein sequence ID" value="KAH6880442.1"/>
    <property type="molecule type" value="Genomic_DNA"/>
</dbReference>
<name>A0A9P8VWR7_9HYPO</name>
<evidence type="ECO:0000256" key="7">
    <source>
        <dbReference type="SAM" id="MobiDB-lite"/>
    </source>
</evidence>
<feature type="domain" description="Major facilitator superfamily (MFS) profile" evidence="9">
    <location>
        <begin position="64"/>
        <end position="479"/>
    </location>
</feature>
<dbReference type="SUPFAM" id="SSF103473">
    <property type="entry name" value="MFS general substrate transporter"/>
    <property type="match status" value="1"/>
</dbReference>
<keyword evidence="2" id="KW-0813">Transport</keyword>
<keyword evidence="5 8" id="KW-0472">Membrane</keyword>
<evidence type="ECO:0000313" key="10">
    <source>
        <dbReference type="EMBL" id="KAH6880442.1"/>
    </source>
</evidence>
<feature type="transmembrane region" description="Helical" evidence="8">
    <location>
        <begin position="360"/>
        <end position="378"/>
    </location>
</feature>
<sequence length="510" mass="56620">MALPDNVHSIQHDPVTESESYEKKGSDAESVRVEGVEEARELSSLEYVDRATERAVTRKMDWRIIPTISWVYLMNMTDRVNIGNARLFNMEGDLGLHGAQYQIGVSVLFITYCLFEAPSNLIIKKMRPGLYLSGLTIAWGIVATFSSFMSNFASLLVCRLILGLCESGFFPGVVLYLSMFYTRKSLALRVAYFYSTAAIAGVVGGLIAYGVSFMDGYAGWRAWRWIILVNALPTLATGLVIPFILPNSPDTAKFLTAEDKENVRRIHDAQVGRARNLREIDWDDVKDGLKDWTTYAYCLSLFPCLCMLYSFVVFLPTIIKQFGNWSAAEVQALTIPVYAVGAIVYLVCARFSDVTQRRGYFVLFGIVTAMVGYAMLLSNKGTGVSYAGCCFVSVGIFVAPGISFAWVPSNNPRYGKRSVSVGLHLTFGNSAGVVSPFLFANQYAPTYRPGYAASIGMLGVSFLLNVALILHFSRVNKRRDEGKEDHLIEGKTEIEIEAMGEKSPRFRFSI</sequence>